<keyword evidence="12" id="KW-1185">Reference proteome</keyword>
<evidence type="ECO:0000256" key="6">
    <source>
        <dbReference type="ARBA" id="ARBA00022840"/>
    </source>
</evidence>
<dbReference type="InterPro" id="IPR017871">
    <property type="entry name" value="ABC_transporter-like_CS"/>
</dbReference>
<reference evidence="11 12" key="1">
    <citation type="submission" date="2017-07" db="EMBL/GenBank/DDBJ databases">
        <title>Phylogenetic study on the rhizospheric bacterium Ochrobactrum sp. A44.</title>
        <authorList>
            <person name="Krzyzanowska D.M."/>
            <person name="Ossowicki A."/>
            <person name="Rajewska M."/>
            <person name="Maciag T."/>
            <person name="Kaczynski Z."/>
            <person name="Czerwicka M."/>
            <person name="Jafra S."/>
        </authorList>
    </citation>
    <scope>NUCLEOTIDE SEQUENCE [LARGE SCALE GENOMIC DNA]</scope>
    <source>
        <strain evidence="11 12">CCUG 30717</strain>
    </source>
</reference>
<dbReference type="Gene3D" id="3.40.50.300">
    <property type="entry name" value="P-loop containing nucleotide triphosphate hydrolases"/>
    <property type="match status" value="1"/>
</dbReference>
<evidence type="ECO:0000313" key="11">
    <source>
        <dbReference type="EMBL" id="OYR23998.1"/>
    </source>
</evidence>
<dbReference type="SMART" id="SM00382">
    <property type="entry name" value="AAA"/>
    <property type="match status" value="1"/>
</dbReference>
<dbReference type="SUPFAM" id="SSF52540">
    <property type="entry name" value="P-loop containing nucleoside triphosphate hydrolases"/>
    <property type="match status" value="1"/>
</dbReference>
<dbReference type="GO" id="GO:0055052">
    <property type="term" value="C:ATP-binding cassette (ABC) transporter complex, substrate-binding subunit-containing"/>
    <property type="evidence" value="ECO:0007669"/>
    <property type="project" value="TreeGrafter"/>
</dbReference>
<evidence type="ECO:0000313" key="10">
    <source>
        <dbReference type="EMBL" id="NNV23582.1"/>
    </source>
</evidence>
<keyword evidence="7" id="KW-0472">Membrane</keyword>
<dbReference type="GeneID" id="93111812"/>
<comment type="caution">
    <text evidence="11">The sequence shown here is derived from an EMBL/GenBank/DDBJ whole genome shotgun (WGS) entry which is preliminary data.</text>
</comment>
<accession>A0A256GAC1</accession>
<dbReference type="Pfam" id="PF00005">
    <property type="entry name" value="ABC_tran"/>
    <property type="match status" value="1"/>
</dbReference>
<dbReference type="EMBL" id="NNRM01000037">
    <property type="protein sequence ID" value="OYR23998.1"/>
    <property type="molecule type" value="Genomic_DNA"/>
</dbReference>
<evidence type="ECO:0000256" key="7">
    <source>
        <dbReference type="ARBA" id="ARBA00023136"/>
    </source>
</evidence>
<dbReference type="STRING" id="419475.A8A54_23170"/>
<feature type="domain" description="ABC transporter" evidence="9">
    <location>
        <begin position="6"/>
        <end position="240"/>
    </location>
</feature>
<keyword evidence="5" id="KW-0547">Nucleotide-binding</keyword>
<comment type="function">
    <text evidence="8">Probably part of an ABC transporter complex. Probably Responsible for energy coupling to the transport system.</text>
</comment>
<keyword evidence="4" id="KW-1003">Cell membrane</keyword>
<dbReference type="GO" id="GO:0015408">
    <property type="term" value="F:ABC-type ferric iron transporter activity"/>
    <property type="evidence" value="ECO:0007669"/>
    <property type="project" value="InterPro"/>
</dbReference>
<dbReference type="Proteomes" id="UP000216188">
    <property type="component" value="Unassembled WGS sequence"/>
</dbReference>
<evidence type="ECO:0000313" key="12">
    <source>
        <dbReference type="Proteomes" id="UP000216188"/>
    </source>
</evidence>
<evidence type="ECO:0000256" key="5">
    <source>
        <dbReference type="ARBA" id="ARBA00022741"/>
    </source>
</evidence>
<dbReference type="InterPro" id="IPR003593">
    <property type="entry name" value="AAA+_ATPase"/>
</dbReference>
<comment type="subcellular location">
    <subcellularLocation>
        <location evidence="1">Cell inner membrane</location>
        <topology evidence="1">Peripheral membrane protein</topology>
    </subcellularLocation>
</comment>
<dbReference type="Gene3D" id="2.40.50.100">
    <property type="match status" value="1"/>
</dbReference>
<evidence type="ECO:0000259" key="9">
    <source>
        <dbReference type="PROSITE" id="PS50893"/>
    </source>
</evidence>
<dbReference type="PROSITE" id="PS00211">
    <property type="entry name" value="ABC_TRANSPORTER_1"/>
    <property type="match status" value="1"/>
</dbReference>
<dbReference type="Gene3D" id="2.40.50.140">
    <property type="entry name" value="Nucleic acid-binding proteins"/>
    <property type="match status" value="1"/>
</dbReference>
<dbReference type="Pfam" id="PF08402">
    <property type="entry name" value="TOBE_2"/>
    <property type="match status" value="1"/>
</dbReference>
<dbReference type="FunFam" id="3.40.50.300:FF:000042">
    <property type="entry name" value="Maltose/maltodextrin ABC transporter, ATP-binding protein"/>
    <property type="match status" value="1"/>
</dbReference>
<dbReference type="PANTHER" id="PTHR43875:SF1">
    <property type="entry name" value="OSMOPROTECTIVE COMPOUNDS UPTAKE ATP-BINDING PROTEIN GGTA"/>
    <property type="match status" value="1"/>
</dbReference>
<dbReference type="CDD" id="cd03259">
    <property type="entry name" value="ABC_Carb_Solutes_like"/>
    <property type="match status" value="1"/>
</dbReference>
<dbReference type="InterPro" id="IPR047641">
    <property type="entry name" value="ABC_transpr_MalK/UgpC-like"/>
</dbReference>
<dbReference type="InterPro" id="IPR012340">
    <property type="entry name" value="NA-bd_OB-fold"/>
</dbReference>
<keyword evidence="11" id="KW-0378">Hydrolase</keyword>
<evidence type="ECO:0000256" key="4">
    <source>
        <dbReference type="ARBA" id="ARBA00022475"/>
    </source>
</evidence>
<dbReference type="GO" id="GO:0005524">
    <property type="term" value="F:ATP binding"/>
    <property type="evidence" value="ECO:0007669"/>
    <property type="project" value="UniProtKB-KW"/>
</dbReference>
<dbReference type="EC" id="3.6.3.-" evidence="11"/>
<evidence type="ECO:0000256" key="1">
    <source>
        <dbReference type="ARBA" id="ARBA00004417"/>
    </source>
</evidence>
<name>A0A256GAC1_9HYPH</name>
<keyword evidence="6 11" id="KW-0067">ATP-binding</keyword>
<protein>
    <submittedName>
        <fullName evidence="10">ABC transporter ATP-binding protein</fullName>
    </submittedName>
    <submittedName>
        <fullName evidence="11">Trehalose import ATP-binding protein SugC</fullName>
        <ecNumber evidence="11">3.6.3.-</ecNumber>
    </submittedName>
</protein>
<dbReference type="InterPro" id="IPR008995">
    <property type="entry name" value="Mo/tungstate-bd_C_term_dom"/>
</dbReference>
<evidence type="ECO:0000256" key="2">
    <source>
        <dbReference type="ARBA" id="ARBA00005417"/>
    </source>
</evidence>
<dbReference type="PANTHER" id="PTHR43875">
    <property type="entry name" value="MALTODEXTRIN IMPORT ATP-BINDING PROTEIN MSMX"/>
    <property type="match status" value="1"/>
</dbReference>
<comment type="similarity">
    <text evidence="2">Belongs to the ABC transporter superfamily.</text>
</comment>
<dbReference type="InterPro" id="IPR013611">
    <property type="entry name" value="Transp-assoc_OB_typ2"/>
</dbReference>
<gene>
    <name evidence="11" type="primary">sugC</name>
    <name evidence="11" type="ORF">CEV34_3331</name>
    <name evidence="10" type="ORF">EHE22_24685</name>
</gene>
<evidence type="ECO:0000256" key="3">
    <source>
        <dbReference type="ARBA" id="ARBA00022448"/>
    </source>
</evidence>
<dbReference type="EMBL" id="PKQI01000004">
    <property type="protein sequence ID" value="NNV23582.1"/>
    <property type="molecule type" value="Genomic_DNA"/>
</dbReference>
<dbReference type="Proteomes" id="UP000526233">
    <property type="component" value="Unassembled WGS sequence"/>
</dbReference>
<dbReference type="InterPro" id="IPR015853">
    <property type="entry name" value="ABC_transpr_FbpC"/>
</dbReference>
<dbReference type="InterPro" id="IPR027417">
    <property type="entry name" value="P-loop_NTPase"/>
</dbReference>
<dbReference type="AlphaFoldDB" id="A0A256GAC1"/>
<dbReference type="RefSeq" id="WP_007880239.1">
    <property type="nucleotide sequence ID" value="NZ_CAXURC020000003.1"/>
</dbReference>
<reference evidence="10 13" key="2">
    <citation type="submission" date="2018-11" db="EMBL/GenBank/DDBJ databases">
        <title>Genome sequencing and analysis.</title>
        <authorList>
            <person name="Huang Y.-T."/>
        </authorList>
    </citation>
    <scope>NUCLEOTIDE SEQUENCE [LARGE SCALE GENOMIC DNA]</scope>
    <source>
        <strain evidence="10 13">SHIN</strain>
    </source>
</reference>
<dbReference type="GO" id="GO:0016887">
    <property type="term" value="F:ATP hydrolysis activity"/>
    <property type="evidence" value="ECO:0007669"/>
    <property type="project" value="InterPro"/>
</dbReference>
<keyword evidence="3" id="KW-0813">Transport</keyword>
<dbReference type="SUPFAM" id="SSF50331">
    <property type="entry name" value="MOP-like"/>
    <property type="match status" value="1"/>
</dbReference>
<organism evidence="11 12">
    <name type="scientific">Brucella pseudogrignonensis</name>
    <dbReference type="NCBI Taxonomy" id="419475"/>
    <lineage>
        <taxon>Bacteria</taxon>
        <taxon>Pseudomonadati</taxon>
        <taxon>Pseudomonadota</taxon>
        <taxon>Alphaproteobacteria</taxon>
        <taxon>Hyphomicrobiales</taxon>
        <taxon>Brucellaceae</taxon>
        <taxon>Brucella/Ochrobactrum group</taxon>
        <taxon>Brucella</taxon>
    </lineage>
</organism>
<proteinExistence type="inferred from homology"/>
<dbReference type="InterPro" id="IPR003439">
    <property type="entry name" value="ABC_transporter-like_ATP-bd"/>
</dbReference>
<evidence type="ECO:0000256" key="8">
    <source>
        <dbReference type="ARBA" id="ARBA00055162"/>
    </source>
</evidence>
<evidence type="ECO:0000313" key="13">
    <source>
        <dbReference type="Proteomes" id="UP000526233"/>
    </source>
</evidence>
<sequence length="375" mass="40602">MTKTMLKLTNVDKFYGPVGKGFHAVKNLNMEINAGEIIALLGSSGCGKTSTLRMIAGFEPVSRGTINMAGREVHQLPPVRRHVAMAFEGYSLYPTVNVRDNIAFALKAAKLPESDVTRRVNEVAGMLEITDILHRMPGTISGGQQQRASLARALVREADLYLLDEPMGQLEPQLRTLLRGRIKHYIKEHGLTAILVTHDQTEANALADRIAVMEGGVLQQFASPQEIKFKPANLFTGTFVGEPPMNTFPAKASADSDGGLSFDLGHGQKLDYKSDAFKAETRDLVVSLGNVVVGIRPYAVQRTAQGAAARVNVNQWLGDQSHIGATLGDRPLVLVEHERSAVQVGESIGVHFPANDLHVFDANSGQAITHGQEIA</sequence>
<dbReference type="PROSITE" id="PS50893">
    <property type="entry name" value="ABC_TRANSPORTER_2"/>
    <property type="match status" value="1"/>
</dbReference>